<sequence length="56" mass="6001">MAYTWGAPTPEQRPPPPELRTHPIPITDLLDAIHNPAAADPPTPQPDAQPNELATA</sequence>
<protein>
    <submittedName>
        <fullName evidence="2">Uncharacterized protein</fullName>
    </submittedName>
</protein>
<accession>A0ABN1N8Y5</accession>
<evidence type="ECO:0000256" key="1">
    <source>
        <dbReference type="SAM" id="MobiDB-lite"/>
    </source>
</evidence>
<reference evidence="2 3" key="1">
    <citation type="journal article" date="2019" name="Int. J. Syst. Evol. Microbiol.">
        <title>The Global Catalogue of Microorganisms (GCM) 10K type strain sequencing project: providing services to taxonomists for standard genome sequencing and annotation.</title>
        <authorList>
            <consortium name="The Broad Institute Genomics Platform"/>
            <consortium name="The Broad Institute Genome Sequencing Center for Infectious Disease"/>
            <person name="Wu L."/>
            <person name="Ma J."/>
        </authorList>
    </citation>
    <scope>NUCLEOTIDE SEQUENCE [LARGE SCALE GENOMIC DNA]</scope>
    <source>
        <strain evidence="2 3">JCM 11117</strain>
    </source>
</reference>
<proteinExistence type="predicted"/>
<organism evidence="2 3">
    <name type="scientific">Pseudonocardia zijingensis</name>
    <dbReference type="NCBI Taxonomy" id="153376"/>
    <lineage>
        <taxon>Bacteria</taxon>
        <taxon>Bacillati</taxon>
        <taxon>Actinomycetota</taxon>
        <taxon>Actinomycetes</taxon>
        <taxon>Pseudonocardiales</taxon>
        <taxon>Pseudonocardiaceae</taxon>
        <taxon>Pseudonocardia</taxon>
    </lineage>
</organism>
<dbReference type="EMBL" id="BAAAHP010000187">
    <property type="protein sequence ID" value="GAA0897825.1"/>
    <property type="molecule type" value="Genomic_DNA"/>
</dbReference>
<name>A0ABN1N8Y5_9PSEU</name>
<dbReference type="Proteomes" id="UP001499967">
    <property type="component" value="Unassembled WGS sequence"/>
</dbReference>
<evidence type="ECO:0000313" key="2">
    <source>
        <dbReference type="EMBL" id="GAA0897825.1"/>
    </source>
</evidence>
<feature type="region of interest" description="Disordered" evidence="1">
    <location>
        <begin position="1"/>
        <end position="56"/>
    </location>
</feature>
<keyword evidence="3" id="KW-1185">Reference proteome</keyword>
<evidence type="ECO:0000313" key="3">
    <source>
        <dbReference type="Proteomes" id="UP001499967"/>
    </source>
</evidence>
<gene>
    <name evidence="2" type="ORF">GCM10009559_59110</name>
</gene>
<comment type="caution">
    <text evidence="2">The sequence shown here is derived from an EMBL/GenBank/DDBJ whole genome shotgun (WGS) entry which is preliminary data.</text>
</comment>
<dbReference type="RefSeq" id="WP_343944942.1">
    <property type="nucleotide sequence ID" value="NZ_BAAAHP010000187.1"/>
</dbReference>